<dbReference type="InterPro" id="IPR036291">
    <property type="entry name" value="NAD(P)-bd_dom_sf"/>
</dbReference>
<dbReference type="SUPFAM" id="SSF51735">
    <property type="entry name" value="NAD(P)-binding Rossmann-fold domains"/>
    <property type="match status" value="1"/>
</dbReference>
<dbReference type="EMBL" id="JANBVO010000014">
    <property type="protein sequence ID" value="KAJ9145505.1"/>
    <property type="molecule type" value="Genomic_DNA"/>
</dbReference>
<dbReference type="GO" id="GO:0005737">
    <property type="term" value="C:cytoplasm"/>
    <property type="evidence" value="ECO:0007669"/>
    <property type="project" value="TreeGrafter"/>
</dbReference>
<reference evidence="2" key="1">
    <citation type="submission" date="2022-07" db="EMBL/GenBank/DDBJ databases">
        <title>Fungi with potential for degradation of polypropylene.</title>
        <authorList>
            <person name="Gostincar C."/>
        </authorList>
    </citation>
    <scope>NUCLEOTIDE SEQUENCE</scope>
    <source>
        <strain evidence="2">EXF-13308</strain>
    </source>
</reference>
<dbReference type="PANTHER" id="PTHR43544">
    <property type="entry name" value="SHORT-CHAIN DEHYDROGENASE/REDUCTASE"/>
    <property type="match status" value="1"/>
</dbReference>
<name>A0AA38RZW5_9PEZI</name>
<dbReference type="InterPro" id="IPR051468">
    <property type="entry name" value="Fungal_SecMetab_SDRs"/>
</dbReference>
<evidence type="ECO:0000313" key="2">
    <source>
        <dbReference type="EMBL" id="KAJ9145505.1"/>
    </source>
</evidence>
<evidence type="ECO:0000256" key="1">
    <source>
        <dbReference type="ARBA" id="ARBA00006484"/>
    </source>
</evidence>
<proteinExistence type="inferred from homology"/>
<dbReference type="Gene3D" id="3.40.50.720">
    <property type="entry name" value="NAD(P)-binding Rossmann-like Domain"/>
    <property type="match status" value="1"/>
</dbReference>
<comment type="caution">
    <text evidence="2">The sequence shown here is derived from an EMBL/GenBank/DDBJ whole genome shotgun (WGS) entry which is preliminary data.</text>
</comment>
<dbReference type="AlphaFoldDB" id="A0AA38RZW5"/>
<comment type="similarity">
    <text evidence="1">Belongs to the short-chain dehydrogenases/reductases (SDR) family.</text>
</comment>
<protein>
    <submittedName>
        <fullName evidence="2">NAD(P)-binding protein</fullName>
    </submittedName>
</protein>
<dbReference type="Pfam" id="PF00106">
    <property type="entry name" value="adh_short"/>
    <property type="match status" value="1"/>
</dbReference>
<dbReference type="Proteomes" id="UP001174694">
    <property type="component" value="Unassembled WGS sequence"/>
</dbReference>
<dbReference type="GO" id="GO:0019748">
    <property type="term" value="P:secondary metabolic process"/>
    <property type="evidence" value="ECO:0007669"/>
    <property type="project" value="TreeGrafter"/>
</dbReference>
<accession>A0AA38RZW5</accession>
<dbReference type="GO" id="GO:0016491">
    <property type="term" value="F:oxidoreductase activity"/>
    <property type="evidence" value="ECO:0007669"/>
    <property type="project" value="TreeGrafter"/>
</dbReference>
<evidence type="ECO:0000313" key="3">
    <source>
        <dbReference type="Proteomes" id="UP001174694"/>
    </source>
</evidence>
<sequence>MASVAKVVLITGANTGIGWETAKALLQSSQAYHIFLGSRSIENGEAAIEALKKDVPKTASTIELIQIDLTSDDSINKAFEKLNDGLGYLDVLVNNAGAALGVRNADGMSMRDSWNKTYDVNVSGTQIMTHVFTPLLLKSSDPRLLFVTSGLSNVELFSNTYYPGPAPPAGWPKTLDFSTDAYRTSKVALNMMMLIWHWKLKEDGVKVWSISPGFLATSLGGDKAFNEARGGGHPSLGGIFIKKVVEGERDADVGKVVNAAGIQPF</sequence>
<dbReference type="InterPro" id="IPR002347">
    <property type="entry name" value="SDR_fam"/>
</dbReference>
<dbReference type="PRINTS" id="PR00081">
    <property type="entry name" value="GDHRDH"/>
</dbReference>
<gene>
    <name evidence="2" type="ORF">NKR23_g5272</name>
</gene>
<organism evidence="2 3">
    <name type="scientific">Pleurostoma richardsiae</name>
    <dbReference type="NCBI Taxonomy" id="41990"/>
    <lineage>
        <taxon>Eukaryota</taxon>
        <taxon>Fungi</taxon>
        <taxon>Dikarya</taxon>
        <taxon>Ascomycota</taxon>
        <taxon>Pezizomycotina</taxon>
        <taxon>Sordariomycetes</taxon>
        <taxon>Sordariomycetidae</taxon>
        <taxon>Calosphaeriales</taxon>
        <taxon>Pleurostomataceae</taxon>
        <taxon>Pleurostoma</taxon>
    </lineage>
</organism>
<dbReference type="PANTHER" id="PTHR43544:SF32">
    <property type="entry name" value="CHAIN DEHYDROGENASE, PUTATIVE (AFU_ORTHOLOGUE AFUA_5G01530)-RELATED"/>
    <property type="match status" value="1"/>
</dbReference>
<keyword evidence="3" id="KW-1185">Reference proteome</keyword>